<dbReference type="AlphaFoldDB" id="A0A9N7TXS6"/>
<sequence length="104" mass="11321">MSSLESSIFFCRIRSSTPHVLSGLTPELSTRFRRLPAERILVASYVSAGSARSQSFQSLISTPTGLEPLPSPYVYKGVFAHSLKTAVEQQSGREAAGARMCEQL</sequence>
<evidence type="ECO:0000313" key="1">
    <source>
        <dbReference type="EMBL" id="CAB1420925.1"/>
    </source>
</evidence>
<dbReference type="Proteomes" id="UP001153269">
    <property type="component" value="Unassembled WGS sequence"/>
</dbReference>
<organism evidence="1 2">
    <name type="scientific">Pleuronectes platessa</name>
    <name type="common">European plaice</name>
    <dbReference type="NCBI Taxonomy" id="8262"/>
    <lineage>
        <taxon>Eukaryota</taxon>
        <taxon>Metazoa</taxon>
        <taxon>Chordata</taxon>
        <taxon>Craniata</taxon>
        <taxon>Vertebrata</taxon>
        <taxon>Euteleostomi</taxon>
        <taxon>Actinopterygii</taxon>
        <taxon>Neopterygii</taxon>
        <taxon>Teleostei</taxon>
        <taxon>Neoteleostei</taxon>
        <taxon>Acanthomorphata</taxon>
        <taxon>Carangaria</taxon>
        <taxon>Pleuronectiformes</taxon>
        <taxon>Pleuronectoidei</taxon>
        <taxon>Pleuronectidae</taxon>
        <taxon>Pleuronectes</taxon>
    </lineage>
</organism>
<evidence type="ECO:0000313" key="2">
    <source>
        <dbReference type="Proteomes" id="UP001153269"/>
    </source>
</evidence>
<name>A0A9N7TXS6_PLEPL</name>
<reference evidence="1" key="1">
    <citation type="submission" date="2020-03" db="EMBL/GenBank/DDBJ databases">
        <authorList>
            <person name="Weist P."/>
        </authorList>
    </citation>
    <scope>NUCLEOTIDE SEQUENCE</scope>
</reference>
<keyword evidence="2" id="KW-1185">Reference proteome</keyword>
<protein>
    <submittedName>
        <fullName evidence="1">Uncharacterized protein</fullName>
    </submittedName>
</protein>
<comment type="caution">
    <text evidence="1">The sequence shown here is derived from an EMBL/GenBank/DDBJ whole genome shotgun (WGS) entry which is preliminary data.</text>
</comment>
<accession>A0A9N7TXS6</accession>
<proteinExistence type="predicted"/>
<dbReference type="EMBL" id="CADEAL010000491">
    <property type="protein sequence ID" value="CAB1420925.1"/>
    <property type="molecule type" value="Genomic_DNA"/>
</dbReference>
<gene>
    <name evidence="1" type="ORF">PLEPLA_LOCUS8802</name>
</gene>